<protein>
    <submittedName>
        <fullName evidence="1">Nucleotidyltransferase substrate binding protein, HI0074 family</fullName>
    </submittedName>
</protein>
<reference evidence="2" key="1">
    <citation type="submission" date="2017-04" db="EMBL/GenBank/DDBJ databases">
        <authorList>
            <person name="Varghese N."/>
            <person name="Submissions S."/>
        </authorList>
    </citation>
    <scope>NUCLEOTIDE SEQUENCE [LARGE SCALE GENOMIC DNA]</scope>
    <source>
        <strain evidence="2">DSM 16537</strain>
    </source>
</reference>
<dbReference type="GO" id="GO:0016740">
    <property type="term" value="F:transferase activity"/>
    <property type="evidence" value="ECO:0007669"/>
    <property type="project" value="UniProtKB-KW"/>
</dbReference>
<name>A0A1W2HBU9_9BACT</name>
<dbReference type="Gene3D" id="1.20.120.330">
    <property type="entry name" value="Nucleotidyltransferases domain 2"/>
    <property type="match status" value="1"/>
</dbReference>
<keyword evidence="1" id="KW-0808">Transferase</keyword>
<organism evidence="1 2">
    <name type="scientific">Aquiflexum balticum DSM 16537</name>
    <dbReference type="NCBI Taxonomy" id="758820"/>
    <lineage>
        <taxon>Bacteria</taxon>
        <taxon>Pseudomonadati</taxon>
        <taxon>Bacteroidota</taxon>
        <taxon>Cytophagia</taxon>
        <taxon>Cytophagales</taxon>
        <taxon>Cyclobacteriaceae</taxon>
        <taxon>Aquiflexum</taxon>
    </lineage>
</organism>
<evidence type="ECO:0000313" key="1">
    <source>
        <dbReference type="EMBL" id="SMD46355.1"/>
    </source>
</evidence>
<dbReference type="Pfam" id="PF08780">
    <property type="entry name" value="NTase_sub_bind"/>
    <property type="match status" value="1"/>
</dbReference>
<accession>A0A1W2HBU9</accession>
<dbReference type="AlphaFoldDB" id="A0A1W2HBU9"/>
<sequence length="143" mass="16889">MKFAIMKIPPPTCQKCFQDFQEALDELRDLIVGFRNSKPDPKTQHKIIRTFELTHELALKTIGEYFRKEGRPPFSGSRDATVEAFHEDLIDNGKGWLDIIIERIKFNPLYPEDYEYEFTQNIITKHVSLLENFERKLSKKLNQ</sequence>
<dbReference type="InterPro" id="IPR010235">
    <property type="entry name" value="HepT"/>
</dbReference>
<gene>
    <name evidence="1" type="ORF">SAMN00777080_5040</name>
</gene>
<dbReference type="STRING" id="758820.SAMN00777080_5040"/>
<keyword evidence="2" id="KW-1185">Reference proteome</keyword>
<proteinExistence type="predicted"/>
<dbReference type="Proteomes" id="UP000192333">
    <property type="component" value="Chromosome I"/>
</dbReference>
<dbReference type="EMBL" id="LT838813">
    <property type="protein sequence ID" value="SMD46355.1"/>
    <property type="molecule type" value="Genomic_DNA"/>
</dbReference>
<evidence type="ECO:0000313" key="2">
    <source>
        <dbReference type="Proteomes" id="UP000192333"/>
    </source>
</evidence>
<dbReference type="SUPFAM" id="SSF81593">
    <property type="entry name" value="Nucleotidyltransferase substrate binding subunit/domain"/>
    <property type="match status" value="1"/>
</dbReference>